<sequence length="382" mass="39630">MIVERFLEWAAVAPPHMRAEAVGALARSYLHGDLEPHLRAEVEAVLTCILDDAAISVRCAIAEAFAASPEASPAIVLSLAQDAPDVAEPILRRSPLLADAELVDLVALGGERVQIAVAGRPTVSAPLAAAIAEVGTAGACAALATNPGARLTRSGAARIATRHGGDGAVRDALIARADLGPELRAIFMRSVADALSSFVADCGWLRADRARKAADEACERGAIAIAAGASDARAFVLHLAAHGQFSPSLALRALLSRDLVLFEAALSALSGQSPRRVAGFVRDFEGRGFAAVFAEAGLPKSALPVFRAALAAEREFGFAGSSAGERMLSRRIVERALTACEGASTEDLASMRALLRRFAAEAAREEARRAYASPDTAVAEAA</sequence>
<dbReference type="InterPro" id="IPR019285">
    <property type="entry name" value="DUF2336"/>
</dbReference>
<keyword evidence="2" id="KW-1185">Reference proteome</keyword>
<dbReference type="OrthoDB" id="9798569at2"/>
<dbReference type="RefSeq" id="WP_128778192.1">
    <property type="nucleotide sequence ID" value="NZ_RYFI01000014.1"/>
</dbReference>
<name>A0A4Q0MFG5_9HYPH</name>
<dbReference type="InterPro" id="IPR014598">
    <property type="entry name" value="UCP035865"/>
</dbReference>
<dbReference type="EMBL" id="RYFI01000014">
    <property type="protein sequence ID" value="RXF72025.1"/>
    <property type="molecule type" value="Genomic_DNA"/>
</dbReference>
<dbReference type="AlphaFoldDB" id="A0A4Q0MFG5"/>
<reference evidence="1 2" key="1">
    <citation type="submission" date="2018-12" db="EMBL/GenBank/DDBJ databases">
        <title>bacterium Hansschlegelia zhihuaiae S113.</title>
        <authorList>
            <person name="He J."/>
        </authorList>
    </citation>
    <scope>NUCLEOTIDE SEQUENCE [LARGE SCALE GENOMIC DNA]</scope>
    <source>
        <strain evidence="1 2">S 113</strain>
    </source>
</reference>
<dbReference type="Proteomes" id="UP000289708">
    <property type="component" value="Unassembled WGS sequence"/>
</dbReference>
<proteinExistence type="predicted"/>
<dbReference type="Pfam" id="PF10098">
    <property type="entry name" value="DUF2336"/>
    <property type="match status" value="1"/>
</dbReference>
<accession>A0A4Q0MFG5</accession>
<dbReference type="PIRSF" id="PIRSF035865">
    <property type="entry name" value="UCP035865"/>
    <property type="match status" value="1"/>
</dbReference>
<gene>
    <name evidence="1" type="ORF">EK403_14485</name>
</gene>
<protein>
    <submittedName>
        <fullName evidence="1">DUF2336 domain-containing protein</fullName>
    </submittedName>
</protein>
<comment type="caution">
    <text evidence="1">The sequence shown here is derived from an EMBL/GenBank/DDBJ whole genome shotgun (WGS) entry which is preliminary data.</text>
</comment>
<organism evidence="1 2">
    <name type="scientific">Hansschlegelia zhihuaiae</name>
    <dbReference type="NCBI Taxonomy" id="405005"/>
    <lineage>
        <taxon>Bacteria</taxon>
        <taxon>Pseudomonadati</taxon>
        <taxon>Pseudomonadota</taxon>
        <taxon>Alphaproteobacteria</taxon>
        <taxon>Hyphomicrobiales</taxon>
        <taxon>Methylopilaceae</taxon>
        <taxon>Hansschlegelia</taxon>
    </lineage>
</organism>
<evidence type="ECO:0000313" key="2">
    <source>
        <dbReference type="Proteomes" id="UP000289708"/>
    </source>
</evidence>
<evidence type="ECO:0000313" key="1">
    <source>
        <dbReference type="EMBL" id="RXF72025.1"/>
    </source>
</evidence>